<dbReference type="RefSeq" id="WP_344116819.1">
    <property type="nucleotide sequence ID" value="NZ_BAAANE010000017.1"/>
</dbReference>
<name>A0ABN2FYN8_9ACTN</name>
<dbReference type="InterPro" id="IPR010982">
    <property type="entry name" value="Lambda_DNA-bd_dom_sf"/>
</dbReference>
<feature type="domain" description="HTH cro/C1-type" evidence="1">
    <location>
        <begin position="14"/>
        <end position="68"/>
    </location>
</feature>
<dbReference type="PROSITE" id="PS50943">
    <property type="entry name" value="HTH_CROC1"/>
    <property type="match status" value="1"/>
</dbReference>
<proteinExistence type="predicted"/>
<accession>A0ABN2FYN8</accession>
<gene>
    <name evidence="2" type="ORF">GCM10009744_64990</name>
</gene>
<dbReference type="InterPro" id="IPR001387">
    <property type="entry name" value="Cro/C1-type_HTH"/>
</dbReference>
<reference evidence="2 3" key="1">
    <citation type="journal article" date="2019" name="Int. J. Syst. Evol. Microbiol.">
        <title>The Global Catalogue of Microorganisms (GCM) 10K type strain sequencing project: providing services to taxonomists for standard genome sequencing and annotation.</title>
        <authorList>
            <consortium name="The Broad Institute Genomics Platform"/>
            <consortium name="The Broad Institute Genome Sequencing Center for Infectious Disease"/>
            <person name="Wu L."/>
            <person name="Ma J."/>
        </authorList>
    </citation>
    <scope>NUCLEOTIDE SEQUENCE [LARGE SCALE GENOMIC DNA]</scope>
    <source>
        <strain evidence="2 3">JCM 14306</strain>
    </source>
</reference>
<dbReference type="SMART" id="SM00530">
    <property type="entry name" value="HTH_XRE"/>
    <property type="match status" value="1"/>
</dbReference>
<keyword evidence="3" id="KW-1185">Reference proteome</keyword>
<protein>
    <recommendedName>
        <fullName evidence="1">HTH cro/C1-type domain-containing protein</fullName>
    </recommendedName>
</protein>
<evidence type="ECO:0000313" key="2">
    <source>
        <dbReference type="EMBL" id="GAA1662202.1"/>
    </source>
</evidence>
<sequence length="84" mass="9186">MTPEEIDQLVAENVRAARARRRLRQEDLADEMGWSRPTVSALEAGTRRVTVADAAALCVALGIDLRELLRGADEDVVRALGLES</sequence>
<dbReference type="Pfam" id="PF01381">
    <property type="entry name" value="HTH_3"/>
    <property type="match status" value="1"/>
</dbReference>
<evidence type="ECO:0000259" key="1">
    <source>
        <dbReference type="PROSITE" id="PS50943"/>
    </source>
</evidence>
<dbReference type="Gene3D" id="1.10.260.40">
    <property type="entry name" value="lambda repressor-like DNA-binding domains"/>
    <property type="match status" value="1"/>
</dbReference>
<dbReference type="CDD" id="cd00093">
    <property type="entry name" value="HTH_XRE"/>
    <property type="match status" value="1"/>
</dbReference>
<comment type="caution">
    <text evidence="2">The sequence shown here is derived from an EMBL/GenBank/DDBJ whole genome shotgun (WGS) entry which is preliminary data.</text>
</comment>
<dbReference type="Proteomes" id="UP001501319">
    <property type="component" value="Unassembled WGS sequence"/>
</dbReference>
<evidence type="ECO:0000313" key="3">
    <source>
        <dbReference type="Proteomes" id="UP001501319"/>
    </source>
</evidence>
<dbReference type="SUPFAM" id="SSF47413">
    <property type="entry name" value="lambda repressor-like DNA-binding domains"/>
    <property type="match status" value="1"/>
</dbReference>
<dbReference type="EMBL" id="BAAANE010000017">
    <property type="protein sequence ID" value="GAA1662202.1"/>
    <property type="molecule type" value="Genomic_DNA"/>
</dbReference>
<organism evidence="2 3">
    <name type="scientific">Kribbella alba</name>
    <dbReference type="NCBI Taxonomy" id="190197"/>
    <lineage>
        <taxon>Bacteria</taxon>
        <taxon>Bacillati</taxon>
        <taxon>Actinomycetota</taxon>
        <taxon>Actinomycetes</taxon>
        <taxon>Propionibacteriales</taxon>
        <taxon>Kribbellaceae</taxon>
        <taxon>Kribbella</taxon>
    </lineage>
</organism>